<dbReference type="Gene3D" id="3.40.50.150">
    <property type="entry name" value="Vaccinia Virus protein VP39"/>
    <property type="match status" value="1"/>
</dbReference>
<evidence type="ECO:0000256" key="1">
    <source>
        <dbReference type="ARBA" id="ARBA00022603"/>
    </source>
</evidence>
<dbReference type="RefSeq" id="WP_114126052.1">
    <property type="nucleotide sequence ID" value="NZ_QOUI01000004.1"/>
</dbReference>
<evidence type="ECO:0000256" key="2">
    <source>
        <dbReference type="ARBA" id="ARBA00022679"/>
    </source>
</evidence>
<dbReference type="PANTHER" id="PTHR43619">
    <property type="entry name" value="S-ADENOSYL-L-METHIONINE-DEPENDENT METHYLTRANSFERASE YKTD-RELATED"/>
    <property type="match status" value="1"/>
</dbReference>
<dbReference type="GO" id="GO:0032259">
    <property type="term" value="P:methylation"/>
    <property type="evidence" value="ECO:0007669"/>
    <property type="project" value="UniProtKB-KW"/>
</dbReference>
<dbReference type="InterPro" id="IPR007213">
    <property type="entry name" value="Ppm1/Ppm2/Tcmp"/>
</dbReference>
<keyword evidence="4" id="KW-1185">Reference proteome</keyword>
<reference evidence="3 4" key="1">
    <citation type="submission" date="2018-07" db="EMBL/GenBank/DDBJ databases">
        <title>Desertimonas flava gen. nov. sp. nov.</title>
        <authorList>
            <person name="Liu S."/>
        </authorList>
    </citation>
    <scope>NUCLEOTIDE SEQUENCE [LARGE SCALE GENOMIC DNA]</scope>
    <source>
        <strain evidence="3 4">16Sb5-5</strain>
    </source>
</reference>
<dbReference type="EMBL" id="QOUI01000004">
    <property type="protein sequence ID" value="RCK69865.1"/>
    <property type="molecule type" value="Genomic_DNA"/>
</dbReference>
<dbReference type="PIRSF" id="PIRSF028177">
    <property type="entry name" value="Polyketide_synth_Omtfrase_TcmP"/>
    <property type="match status" value="1"/>
</dbReference>
<gene>
    <name evidence="3" type="ORF">DT076_07465</name>
</gene>
<accession>A0A367YVF8</accession>
<dbReference type="AlphaFoldDB" id="A0A367YVF8"/>
<dbReference type="SUPFAM" id="SSF53335">
    <property type="entry name" value="S-adenosyl-L-methionine-dependent methyltransferases"/>
    <property type="match status" value="1"/>
</dbReference>
<dbReference type="GO" id="GO:0008168">
    <property type="term" value="F:methyltransferase activity"/>
    <property type="evidence" value="ECO:0007669"/>
    <property type="project" value="UniProtKB-KW"/>
</dbReference>
<dbReference type="Proteomes" id="UP000252770">
    <property type="component" value="Unassembled WGS sequence"/>
</dbReference>
<dbReference type="Pfam" id="PF04072">
    <property type="entry name" value="LCM"/>
    <property type="match status" value="1"/>
</dbReference>
<protein>
    <submittedName>
        <fullName evidence="3">Class I SAM-dependent methyltransferase</fullName>
    </submittedName>
</protein>
<evidence type="ECO:0000313" key="4">
    <source>
        <dbReference type="Proteomes" id="UP000252770"/>
    </source>
</evidence>
<organism evidence="3 4">
    <name type="scientific">Desertihabitans brevis</name>
    <dbReference type="NCBI Taxonomy" id="2268447"/>
    <lineage>
        <taxon>Bacteria</taxon>
        <taxon>Bacillati</taxon>
        <taxon>Actinomycetota</taxon>
        <taxon>Actinomycetes</taxon>
        <taxon>Propionibacteriales</taxon>
        <taxon>Propionibacteriaceae</taxon>
        <taxon>Desertihabitans</taxon>
    </lineage>
</organism>
<evidence type="ECO:0000313" key="3">
    <source>
        <dbReference type="EMBL" id="RCK69865.1"/>
    </source>
</evidence>
<keyword evidence="1 3" id="KW-0489">Methyltransferase</keyword>
<comment type="caution">
    <text evidence="3">The sequence shown here is derived from an EMBL/GenBank/DDBJ whole genome shotgun (WGS) entry which is preliminary data.</text>
</comment>
<dbReference type="PANTHER" id="PTHR43619:SF2">
    <property type="entry name" value="S-ADENOSYL-L-METHIONINE-DEPENDENT METHYLTRANSFERASES SUPERFAMILY PROTEIN"/>
    <property type="match status" value="1"/>
</dbReference>
<sequence length="278" mass="30832">MTSAQRVSLHGEQLTMLGTLAGRALDAGLDEPVLGDRWAAEALARVEADVDRLGVDADLALSIALRARLVDRWCRPFLDEHPDAVVLHLGCGLDTRYQRLQPGPDVDWYEVDQPDVMAVRASVLPPAGERQHSIVADVTGREWLDEVPYGRPTLVVAEGLTMYLRPETGAALLTRLSDRFGRQGPGGEAVFDTYSSLGIRLQWLNRVVRRSRAVLGWGIDDPYALEALGMTLLQVAGVEDMVTEDVRDRLSPKMRRQLKVALAVPAFRTMGRVLRYRL</sequence>
<dbReference type="InterPro" id="IPR029063">
    <property type="entry name" value="SAM-dependent_MTases_sf"/>
</dbReference>
<proteinExistence type="predicted"/>
<keyword evidence="2 3" id="KW-0808">Transferase</keyword>
<name>A0A367YVF8_9ACTN</name>
<dbReference type="InterPro" id="IPR016874">
    <property type="entry name" value="TcmP-like"/>
</dbReference>